<accession>A0A284RGP1</accession>
<feature type="region of interest" description="Disordered" evidence="1">
    <location>
        <begin position="1"/>
        <end position="436"/>
    </location>
</feature>
<keyword evidence="3" id="KW-1185">Reference proteome</keyword>
<feature type="compositionally biased region" description="Acidic residues" evidence="1">
    <location>
        <begin position="110"/>
        <end position="127"/>
    </location>
</feature>
<sequence length="1026" mass="111261">MSPRPINSTGKRPLSAVYLGKDPQYISSPPNLPDLPEPPSPVASTSSKGSGLPSPPATNSTGSGSTGDPASIARRTRPHPGAMLTELNVKTFHHAFEEEQDGSAGRPVDPDDDDDYDNDHDNNDDEDNTARLSRLQSSISSSENVQALERVKSLTQRNRMALDKLSSYSRLSTPSPKPRHPTTPKHHAPPLASTSSQSSSSSSRTRSSRHSHQVTPDHQSGSETERESLHPPVFSTNSHSSSSHTSSRTGSSDPRPSTPRSRQRLVSAPSSPGQDLLASKSNSSHSSNSPSHIRKRASVALTEATSFRTRSPDRGVTQSALAAVASSRRSPTVGLGKKRQPLPPEFRDSPGGGGSTSQRNGVNDTLTRSSTLHFSSLPKTPARSSTVRDLNRRHQTRWMSEDLSATSPTDDNDVPVIGRRQTPRGGSAESALTVGAKGRSLAGEGLRAAGIGLKDGEEKRGSDIRTRAGIIVGPRAATSMAEYGRDFEDDDDRPSSASRQLRSHRSAYPLRDRDTSASRRDVERSQSSLSAYSGQERYSSPRISGIQQSGHHKELMHNSLSMFESQINRVQLNASNDLLRNAQGIVTAAERLQGLMKGGNGRALEEQINAEVGDRDMDADLVEIWRKVGGEYREGMRASDELVRAVTGLLLGVGKAVRDLSGVGDSHNRSISLDEDGLTGRLSRLHLTPETPVNGSGRRSADSRHSWDIRDREREEASRRLNARAESVLAVRPPSALNTLKNEDYPRSVFDTPSPREPHRSATTNGVSSGSMRRVQPREPSNRVGANGIATLDSQETLRAFDPSPTPASRINRVPDRTQTLPPLDIPRPLPTLPSESLRARLSVTPTPPSEKQSQDRNRDQQNQTLSRRKNLNSIFSVRSPNTTTALTTHTVSNSPDRLSFPGASPMQRTNSNKSDRSSVTFSRPSTISVSTLNGLQQQDERQRKSSSSGSVNADEAEIVTSVHSPMSGSETERDWRRTVNRSARMSLDGTAAAHAADRSAASSILPGLKRERRRTVVDIWPPAGR</sequence>
<dbReference type="OrthoDB" id="3358078at2759"/>
<reference evidence="3" key="1">
    <citation type="journal article" date="2017" name="Nat. Ecol. Evol.">
        <title>Genome expansion and lineage-specific genetic innovations in the forest pathogenic fungi Armillaria.</title>
        <authorList>
            <person name="Sipos G."/>
            <person name="Prasanna A.N."/>
            <person name="Walter M.C."/>
            <person name="O'Connor E."/>
            <person name="Balint B."/>
            <person name="Krizsan K."/>
            <person name="Kiss B."/>
            <person name="Hess J."/>
            <person name="Varga T."/>
            <person name="Slot J."/>
            <person name="Riley R."/>
            <person name="Boka B."/>
            <person name="Rigling D."/>
            <person name="Barry K."/>
            <person name="Lee J."/>
            <person name="Mihaltcheva S."/>
            <person name="LaButti K."/>
            <person name="Lipzen A."/>
            <person name="Waldron R."/>
            <person name="Moloney N.M."/>
            <person name="Sperisen C."/>
            <person name="Kredics L."/>
            <person name="Vagvoelgyi C."/>
            <person name="Patrignani A."/>
            <person name="Fitzpatrick D."/>
            <person name="Nagy I."/>
            <person name="Doyle S."/>
            <person name="Anderson J.B."/>
            <person name="Grigoriev I.V."/>
            <person name="Gueldener U."/>
            <person name="Muensterkoetter M."/>
            <person name="Nagy L.G."/>
        </authorList>
    </citation>
    <scope>NUCLEOTIDE SEQUENCE [LARGE SCALE GENOMIC DNA]</scope>
    <source>
        <strain evidence="3">C18/9</strain>
    </source>
</reference>
<evidence type="ECO:0000256" key="1">
    <source>
        <dbReference type="SAM" id="MobiDB-lite"/>
    </source>
</evidence>
<feature type="compositionally biased region" description="Polar residues" evidence="1">
    <location>
        <begin position="872"/>
        <end position="897"/>
    </location>
</feature>
<feature type="region of interest" description="Disordered" evidence="1">
    <location>
        <begin position="483"/>
        <end position="548"/>
    </location>
</feature>
<feature type="compositionally biased region" description="Basic residues" evidence="1">
    <location>
        <begin position="177"/>
        <end position="188"/>
    </location>
</feature>
<feature type="compositionally biased region" description="Polar residues" evidence="1">
    <location>
        <begin position="907"/>
        <end position="938"/>
    </location>
</feature>
<feature type="compositionally biased region" description="Polar residues" evidence="1">
    <location>
        <begin position="356"/>
        <end position="388"/>
    </location>
</feature>
<dbReference type="STRING" id="47428.A0A284RGP1"/>
<organism evidence="2 3">
    <name type="scientific">Armillaria ostoyae</name>
    <name type="common">Armillaria root rot fungus</name>
    <dbReference type="NCBI Taxonomy" id="47428"/>
    <lineage>
        <taxon>Eukaryota</taxon>
        <taxon>Fungi</taxon>
        <taxon>Dikarya</taxon>
        <taxon>Basidiomycota</taxon>
        <taxon>Agaricomycotina</taxon>
        <taxon>Agaricomycetes</taxon>
        <taxon>Agaricomycetidae</taxon>
        <taxon>Agaricales</taxon>
        <taxon>Marasmiineae</taxon>
        <taxon>Physalacriaceae</taxon>
        <taxon>Armillaria</taxon>
    </lineage>
</organism>
<feature type="compositionally biased region" description="Polar residues" evidence="1">
    <location>
        <begin position="1"/>
        <end position="10"/>
    </location>
</feature>
<feature type="compositionally biased region" description="Low complexity" evidence="1">
    <location>
        <begin position="319"/>
        <end position="330"/>
    </location>
</feature>
<proteinExistence type="predicted"/>
<protein>
    <submittedName>
        <fullName evidence="2">Uncharacterized protein</fullName>
    </submittedName>
</protein>
<feature type="compositionally biased region" description="Basic and acidic residues" evidence="1">
    <location>
        <begin position="699"/>
        <end position="719"/>
    </location>
</feature>
<evidence type="ECO:0000313" key="3">
    <source>
        <dbReference type="Proteomes" id="UP000219338"/>
    </source>
</evidence>
<feature type="compositionally biased region" description="Pro residues" evidence="1">
    <location>
        <begin position="30"/>
        <end position="41"/>
    </location>
</feature>
<gene>
    <name evidence="2" type="ORF">ARMOST_11265</name>
</gene>
<feature type="compositionally biased region" description="Low complexity" evidence="1">
    <location>
        <begin position="131"/>
        <end position="142"/>
    </location>
</feature>
<feature type="compositionally biased region" description="Polar residues" evidence="1">
    <location>
        <begin position="57"/>
        <end position="68"/>
    </location>
</feature>
<feature type="compositionally biased region" description="Low complexity" evidence="1">
    <location>
        <begin position="279"/>
        <end position="291"/>
    </location>
</feature>
<feature type="compositionally biased region" description="Basic and acidic residues" evidence="1">
    <location>
        <begin position="510"/>
        <end position="524"/>
    </location>
</feature>
<feature type="compositionally biased region" description="Polar residues" evidence="1">
    <location>
        <begin position="525"/>
        <end position="548"/>
    </location>
</feature>
<feature type="compositionally biased region" description="Low complexity" evidence="1">
    <location>
        <begin position="189"/>
        <end position="205"/>
    </location>
</feature>
<name>A0A284RGP1_ARMOS</name>
<feature type="region of interest" description="Disordered" evidence="1">
    <location>
        <begin position="734"/>
        <end position="1001"/>
    </location>
</feature>
<evidence type="ECO:0000313" key="2">
    <source>
        <dbReference type="EMBL" id="SJL07908.1"/>
    </source>
</evidence>
<dbReference type="OMA" id="TERESQY"/>
<feature type="compositionally biased region" description="Low complexity" evidence="1">
    <location>
        <begin position="992"/>
        <end position="1001"/>
    </location>
</feature>
<feature type="region of interest" description="Disordered" evidence="1">
    <location>
        <begin position="683"/>
        <end position="722"/>
    </location>
</feature>
<feature type="compositionally biased region" description="Low complexity" evidence="1">
    <location>
        <begin position="235"/>
        <end position="260"/>
    </location>
</feature>
<feature type="compositionally biased region" description="Polar residues" evidence="1">
    <location>
        <begin position="761"/>
        <end position="771"/>
    </location>
</feature>
<dbReference type="Proteomes" id="UP000219338">
    <property type="component" value="Unassembled WGS sequence"/>
</dbReference>
<dbReference type="EMBL" id="FUEG01000008">
    <property type="protein sequence ID" value="SJL07908.1"/>
    <property type="molecule type" value="Genomic_DNA"/>
</dbReference>
<dbReference type="AlphaFoldDB" id="A0A284RGP1"/>